<feature type="domain" description="G-protein coupled receptors family 1 profile" evidence="11">
    <location>
        <begin position="145"/>
        <end position="211"/>
    </location>
</feature>
<dbReference type="EMBL" id="VCGU01000002">
    <property type="protein sequence ID" value="TRY79623.1"/>
    <property type="molecule type" value="Genomic_DNA"/>
</dbReference>
<dbReference type="GO" id="GO:0004930">
    <property type="term" value="F:G protein-coupled receptor activity"/>
    <property type="evidence" value="ECO:0007669"/>
    <property type="project" value="UniProtKB-KW"/>
</dbReference>
<feature type="region of interest" description="Disordered" evidence="9">
    <location>
        <begin position="1"/>
        <end position="30"/>
    </location>
</feature>
<organism evidence="12 13">
    <name type="scientific">Tigriopus californicus</name>
    <name type="common">Marine copepod</name>
    <dbReference type="NCBI Taxonomy" id="6832"/>
    <lineage>
        <taxon>Eukaryota</taxon>
        <taxon>Metazoa</taxon>
        <taxon>Ecdysozoa</taxon>
        <taxon>Arthropoda</taxon>
        <taxon>Crustacea</taxon>
        <taxon>Multicrustacea</taxon>
        <taxon>Hexanauplia</taxon>
        <taxon>Copepoda</taxon>
        <taxon>Harpacticoida</taxon>
        <taxon>Harpacticidae</taxon>
        <taxon>Tigriopus</taxon>
    </lineage>
</organism>
<evidence type="ECO:0000256" key="7">
    <source>
        <dbReference type="ARBA" id="ARBA00023170"/>
    </source>
</evidence>
<dbReference type="PROSITE" id="PS50262">
    <property type="entry name" value="G_PROTEIN_RECEP_F1_2"/>
    <property type="match status" value="1"/>
</dbReference>
<sequence>MEQPEREEKPTEMNDKMKTDNTNVNHPKDSLNLGREKLHVKPIKPIVVETDKEINLEIAVKSHLGFQISQIAQFNMNVTTHDQNEAAVNEPMPEDQEQQIQEEANMNLMPRTLPQDIINNQAVSDPAFYALSVFYCIVICGSVLGNLLVITAVLRSAHMRKVNNILIVNLAVSDLLLCTLVSPMTLMEILYKRWPGPHLQVLCILSGMVPV</sequence>
<dbReference type="SUPFAM" id="SSF81321">
    <property type="entry name" value="Family A G protein-coupled receptor-like"/>
    <property type="match status" value="1"/>
</dbReference>
<keyword evidence="13" id="KW-1185">Reference proteome</keyword>
<comment type="caution">
    <text evidence="12">The sequence shown here is derived from an EMBL/GenBank/DDBJ whole genome shotgun (WGS) entry which is preliminary data.</text>
</comment>
<dbReference type="PRINTS" id="PR00237">
    <property type="entry name" value="GPCRRHODOPSN"/>
</dbReference>
<evidence type="ECO:0000256" key="2">
    <source>
        <dbReference type="ARBA" id="ARBA00010663"/>
    </source>
</evidence>
<comment type="subcellular location">
    <subcellularLocation>
        <location evidence="1">Membrane</location>
        <topology evidence="1">Multi-pass membrane protein</topology>
    </subcellularLocation>
</comment>
<keyword evidence="3 10" id="KW-0812">Transmembrane</keyword>
<evidence type="ECO:0000256" key="8">
    <source>
        <dbReference type="ARBA" id="ARBA00023224"/>
    </source>
</evidence>
<keyword evidence="6 10" id="KW-0472">Membrane</keyword>
<keyword evidence="4 10" id="KW-1133">Transmembrane helix</keyword>
<evidence type="ECO:0000259" key="11">
    <source>
        <dbReference type="PROSITE" id="PS50262"/>
    </source>
</evidence>
<protein>
    <recommendedName>
        <fullName evidence="11">G-protein coupled receptors family 1 profile domain-containing protein</fullName>
    </recommendedName>
</protein>
<feature type="transmembrane region" description="Helical" evidence="10">
    <location>
        <begin position="166"/>
        <end position="186"/>
    </location>
</feature>
<dbReference type="Gene3D" id="1.20.1070.10">
    <property type="entry name" value="Rhodopsin 7-helix transmembrane proteins"/>
    <property type="match status" value="1"/>
</dbReference>
<evidence type="ECO:0000256" key="6">
    <source>
        <dbReference type="ARBA" id="ARBA00023136"/>
    </source>
</evidence>
<evidence type="ECO:0000256" key="1">
    <source>
        <dbReference type="ARBA" id="ARBA00004141"/>
    </source>
</evidence>
<feature type="compositionally biased region" description="Basic and acidic residues" evidence="9">
    <location>
        <begin position="1"/>
        <end position="19"/>
    </location>
</feature>
<dbReference type="Pfam" id="PF00001">
    <property type="entry name" value="7tm_1"/>
    <property type="match status" value="1"/>
</dbReference>
<evidence type="ECO:0000256" key="10">
    <source>
        <dbReference type="SAM" id="Phobius"/>
    </source>
</evidence>
<proteinExistence type="inferred from homology"/>
<evidence type="ECO:0000256" key="5">
    <source>
        <dbReference type="ARBA" id="ARBA00023040"/>
    </source>
</evidence>
<evidence type="ECO:0000256" key="4">
    <source>
        <dbReference type="ARBA" id="ARBA00022989"/>
    </source>
</evidence>
<dbReference type="PANTHER" id="PTHR24235:SF12">
    <property type="entry name" value="G-PROTEIN COUPLED RECEPTORS FAMILY 1 PROFILE DOMAIN-CONTAINING PROTEIN"/>
    <property type="match status" value="1"/>
</dbReference>
<evidence type="ECO:0000313" key="12">
    <source>
        <dbReference type="EMBL" id="TRY79623.1"/>
    </source>
</evidence>
<keyword evidence="7" id="KW-0675">Receptor</keyword>
<dbReference type="InterPro" id="IPR017452">
    <property type="entry name" value="GPCR_Rhodpsn_7TM"/>
</dbReference>
<dbReference type="PANTHER" id="PTHR24235">
    <property type="entry name" value="NEUROPEPTIDE Y RECEPTOR"/>
    <property type="match status" value="1"/>
</dbReference>
<accession>A0A553PPM0</accession>
<keyword evidence="8" id="KW-0807">Transducer</keyword>
<feature type="transmembrane region" description="Helical" evidence="10">
    <location>
        <begin position="127"/>
        <end position="154"/>
    </location>
</feature>
<evidence type="ECO:0000256" key="3">
    <source>
        <dbReference type="ARBA" id="ARBA00022692"/>
    </source>
</evidence>
<dbReference type="InterPro" id="IPR000276">
    <property type="entry name" value="GPCR_Rhodpsn"/>
</dbReference>
<dbReference type="AlphaFoldDB" id="A0A553PPM0"/>
<dbReference type="GO" id="GO:0016020">
    <property type="term" value="C:membrane"/>
    <property type="evidence" value="ECO:0007669"/>
    <property type="project" value="UniProtKB-SubCell"/>
</dbReference>
<name>A0A553PPM0_TIGCA</name>
<keyword evidence="5" id="KW-0297">G-protein coupled receptor</keyword>
<comment type="similarity">
    <text evidence="2">Belongs to the G-protein coupled receptor 1 family.</text>
</comment>
<gene>
    <name evidence="12" type="ORF">TCAL_09037</name>
</gene>
<evidence type="ECO:0000256" key="9">
    <source>
        <dbReference type="SAM" id="MobiDB-lite"/>
    </source>
</evidence>
<reference evidence="12 13" key="1">
    <citation type="journal article" date="2018" name="Nat. Ecol. Evol.">
        <title>Genomic signatures of mitonuclear coevolution across populations of Tigriopus californicus.</title>
        <authorList>
            <person name="Barreto F.S."/>
            <person name="Watson E.T."/>
            <person name="Lima T.G."/>
            <person name="Willett C.S."/>
            <person name="Edmands S."/>
            <person name="Li W."/>
            <person name="Burton R.S."/>
        </authorList>
    </citation>
    <scope>NUCLEOTIDE SEQUENCE [LARGE SCALE GENOMIC DNA]</scope>
    <source>
        <strain evidence="12 13">San Diego</strain>
    </source>
</reference>
<evidence type="ECO:0000313" key="13">
    <source>
        <dbReference type="Proteomes" id="UP000318571"/>
    </source>
</evidence>
<dbReference type="STRING" id="6832.A0A553PPM0"/>
<dbReference type="Proteomes" id="UP000318571">
    <property type="component" value="Chromosome 6"/>
</dbReference>